<dbReference type="SUPFAM" id="SSF53474">
    <property type="entry name" value="alpha/beta-Hydrolases"/>
    <property type="match status" value="1"/>
</dbReference>
<evidence type="ECO:0000256" key="1">
    <source>
        <dbReference type="SAM" id="SignalP"/>
    </source>
</evidence>
<feature type="signal peptide" evidence="1">
    <location>
        <begin position="1"/>
        <end position="28"/>
    </location>
</feature>
<dbReference type="InterPro" id="IPR050583">
    <property type="entry name" value="Mycobacterial_A85_antigen"/>
</dbReference>
<comment type="caution">
    <text evidence="2">The sequence shown here is derived from an EMBL/GenBank/DDBJ whole genome shotgun (WGS) entry which is preliminary data.</text>
</comment>
<dbReference type="RefSeq" id="WP_343331061.1">
    <property type="nucleotide sequence ID" value="NZ_JAPOHD010000001.1"/>
</dbReference>
<proteinExistence type="predicted"/>
<accession>A0A9X3J3W1</accession>
<sequence length="291" mass="33427">MKIVMLKQKSAMILLNMIFILATTALTAQNSALNQSHTFMGPISHYPIGFYISLPESYNNSAKNYPVIYYLHGMNEYFINPRTEQIINFFRNQSQAGTLPETILIFPDGKDGFWGDHYDNKTLLETNVIKEIIPHINQKFRTNNSLIILGWSAGGGAAINFYTKYPELFCGAASLDGAILNWKEMLYFQPEMTKRISNSDSVYYYNHFCPYNWIVPNNKSLRKDKNPALFLVASFFKSPHKTFLSLLKSEDIPVNYYELNCEHDFNCVFSQSQDKLATFLSGILEIPIQKK</sequence>
<name>A0A9X3J3W1_9BACT</name>
<feature type="chain" id="PRO_5040821577" evidence="1">
    <location>
        <begin position="29"/>
        <end position="291"/>
    </location>
</feature>
<evidence type="ECO:0000313" key="2">
    <source>
        <dbReference type="EMBL" id="MCY1718723.1"/>
    </source>
</evidence>
<dbReference type="AlphaFoldDB" id="A0A9X3J3W1"/>
<keyword evidence="1" id="KW-0732">Signal</keyword>
<reference evidence="2" key="1">
    <citation type="submission" date="2022-11" db="EMBL/GenBank/DDBJ databases">
        <title>Marilongibacter aestuarii gen. nov., sp. nov., isolated from tidal flat sediment.</title>
        <authorList>
            <person name="Jiayan W."/>
        </authorList>
    </citation>
    <scope>NUCLEOTIDE SEQUENCE</scope>
    <source>
        <strain evidence="2">Z1-6</strain>
    </source>
</reference>
<organism evidence="2 3">
    <name type="scientific">Draconibacterium aestuarii</name>
    <dbReference type="NCBI Taxonomy" id="2998507"/>
    <lineage>
        <taxon>Bacteria</taxon>
        <taxon>Pseudomonadati</taxon>
        <taxon>Bacteroidota</taxon>
        <taxon>Bacteroidia</taxon>
        <taxon>Marinilabiliales</taxon>
        <taxon>Prolixibacteraceae</taxon>
        <taxon>Draconibacterium</taxon>
    </lineage>
</organism>
<dbReference type="InterPro" id="IPR029058">
    <property type="entry name" value="AB_hydrolase_fold"/>
</dbReference>
<dbReference type="GO" id="GO:0016787">
    <property type="term" value="F:hydrolase activity"/>
    <property type="evidence" value="ECO:0007669"/>
    <property type="project" value="UniProtKB-KW"/>
</dbReference>
<gene>
    <name evidence="2" type="ORF">OU798_00110</name>
</gene>
<protein>
    <submittedName>
        <fullName evidence="2">Alpha/beta hydrolase-fold protein</fullName>
    </submittedName>
</protein>
<dbReference type="PANTHER" id="PTHR48098">
    <property type="entry name" value="ENTEROCHELIN ESTERASE-RELATED"/>
    <property type="match status" value="1"/>
</dbReference>
<keyword evidence="2" id="KW-0378">Hydrolase</keyword>
<dbReference type="EMBL" id="JAPOHD010000001">
    <property type="protein sequence ID" value="MCY1718723.1"/>
    <property type="molecule type" value="Genomic_DNA"/>
</dbReference>
<dbReference type="Pfam" id="PF00756">
    <property type="entry name" value="Esterase"/>
    <property type="match status" value="1"/>
</dbReference>
<dbReference type="PANTHER" id="PTHR48098:SF1">
    <property type="entry name" value="DIACYLGLYCEROL ACYLTRANSFERASE_MYCOLYLTRANSFERASE AG85A"/>
    <property type="match status" value="1"/>
</dbReference>
<dbReference type="Gene3D" id="3.40.50.1820">
    <property type="entry name" value="alpha/beta hydrolase"/>
    <property type="match status" value="1"/>
</dbReference>
<dbReference type="GO" id="GO:0016747">
    <property type="term" value="F:acyltransferase activity, transferring groups other than amino-acyl groups"/>
    <property type="evidence" value="ECO:0007669"/>
    <property type="project" value="TreeGrafter"/>
</dbReference>
<evidence type="ECO:0000313" key="3">
    <source>
        <dbReference type="Proteomes" id="UP001145087"/>
    </source>
</evidence>
<keyword evidence="3" id="KW-1185">Reference proteome</keyword>
<dbReference type="InterPro" id="IPR000801">
    <property type="entry name" value="Esterase-like"/>
</dbReference>
<dbReference type="Proteomes" id="UP001145087">
    <property type="component" value="Unassembled WGS sequence"/>
</dbReference>